<gene>
    <name evidence="2" type="ORF">Pdw03_0619</name>
</gene>
<proteinExistence type="predicted"/>
<feature type="region of interest" description="Disordered" evidence="1">
    <location>
        <begin position="1"/>
        <end position="22"/>
    </location>
</feature>
<dbReference type="Proteomes" id="UP000595662">
    <property type="component" value="Chromosome 4"/>
</dbReference>
<evidence type="ECO:0000313" key="3">
    <source>
        <dbReference type="Proteomes" id="UP000595662"/>
    </source>
</evidence>
<sequence length="203" mass="22806">MENQPLAEGQPASHGRPDKTETWRRQIRAEQHAKGATMRLNALGEDLNFFDGSLHRPASAGNPIACRMLLDCGASHTFVSLETAKRLGGKWDKRKSLPVSLPNGDTLYTQGTMNLVIRLGGWTGMKVVWAVDVEGYDVVLGNDFLCKHDPHVSFPTKKMWLTDRYGEHEGHPTNYEGKGHRVRGLLRHELQRPRSFNKRPTLG</sequence>
<organism evidence="2 3">
    <name type="scientific">Penicillium digitatum</name>
    <name type="common">Green mold</name>
    <dbReference type="NCBI Taxonomy" id="36651"/>
    <lineage>
        <taxon>Eukaryota</taxon>
        <taxon>Fungi</taxon>
        <taxon>Dikarya</taxon>
        <taxon>Ascomycota</taxon>
        <taxon>Pezizomycotina</taxon>
        <taxon>Eurotiomycetes</taxon>
        <taxon>Eurotiomycetidae</taxon>
        <taxon>Eurotiales</taxon>
        <taxon>Aspergillaceae</taxon>
        <taxon>Penicillium</taxon>
    </lineage>
</organism>
<dbReference type="Pfam" id="PF13975">
    <property type="entry name" value="gag-asp_proteas"/>
    <property type="match status" value="1"/>
</dbReference>
<dbReference type="Gene3D" id="2.40.70.10">
    <property type="entry name" value="Acid Proteases"/>
    <property type="match status" value="1"/>
</dbReference>
<accession>A0A7T7BMY5</accession>
<dbReference type="CDD" id="cd00303">
    <property type="entry name" value="retropepsin_like"/>
    <property type="match status" value="1"/>
</dbReference>
<dbReference type="RefSeq" id="XP_065957396.1">
    <property type="nucleotide sequence ID" value="XM_066099669.1"/>
</dbReference>
<evidence type="ECO:0000256" key="1">
    <source>
        <dbReference type="SAM" id="MobiDB-lite"/>
    </source>
</evidence>
<dbReference type="GeneID" id="90952169"/>
<reference evidence="2 3" key="1">
    <citation type="submission" date="2020-08" db="EMBL/GenBank/DDBJ databases">
        <title>The completed genome sequence of the pathogenic ascomycete fungus Penicillium digitatum.</title>
        <authorList>
            <person name="Wang M."/>
        </authorList>
    </citation>
    <scope>NUCLEOTIDE SEQUENCE [LARGE SCALE GENOMIC DNA]</scope>
    <source>
        <strain evidence="2 3">PdW03</strain>
    </source>
</reference>
<evidence type="ECO:0000313" key="2">
    <source>
        <dbReference type="EMBL" id="QQK45721.1"/>
    </source>
</evidence>
<dbReference type="InterPro" id="IPR021109">
    <property type="entry name" value="Peptidase_aspartic_dom_sf"/>
</dbReference>
<protein>
    <submittedName>
        <fullName evidence="2">Retrovirus-related Pol polyprotein from transposon</fullName>
    </submittedName>
</protein>
<dbReference type="SUPFAM" id="SSF50630">
    <property type="entry name" value="Acid proteases"/>
    <property type="match status" value="1"/>
</dbReference>
<dbReference type="EMBL" id="CP060777">
    <property type="protein sequence ID" value="QQK45721.1"/>
    <property type="molecule type" value="Genomic_DNA"/>
</dbReference>
<name>A0A7T7BMY5_PENDI</name>
<dbReference type="AlphaFoldDB" id="A0A7T7BMY5"/>